<dbReference type="PANTHER" id="PTHR36766:SF40">
    <property type="entry name" value="DISEASE RESISTANCE PROTEIN RGA3"/>
    <property type="match status" value="1"/>
</dbReference>
<sequence length="483" mass="54522">MKIKCCEELIALPNLSRAYDSLEQGTEFPYLCELSIWTCPNLKELPSLFLSLQVLEINECQELAELPKLPSIRELEFEKCNKGVLQNIVGLTSVTHLHLNQIPQIPSLPEGFLQHLTALEELQIAHFSEITTLSNEIGFPNLLHLKRLEILGCPFLHELPQCLHKLSSLKEFKVSGCPSLVSFPGTGLPSMLRGLEIKDCEALQFLPEWKMQNSNKLLFPLEYLVIEDCSSLKSLPRGELPSTLKQLEIKDCINLECLPKDMIHNNTCLEILKISGCHSVTSFPKADYQQLCPLPLLPDGLHNLVHLHHLEVTECPLLQSITEFGLPNSMLQSIKISGCGSLKSLPNRMHSLTSLQELCIESCSNLVSFPEGGLPTNLLSLSILDCENFKPSFEWGLHRLTCLNSLAFGGCQGLVSFPEDWLLPTSLSSLQLHRLPNLEFLPRRLNNLTSLDNLEISECDRIKLFLKRSNRRCFKILKFWDIL</sequence>
<evidence type="ECO:0000256" key="1">
    <source>
        <dbReference type="ARBA" id="ARBA00022821"/>
    </source>
</evidence>
<dbReference type="EMBL" id="PJQY01000060">
    <property type="protein sequence ID" value="PQQ19657.1"/>
    <property type="molecule type" value="Genomic_DNA"/>
</dbReference>
<organism evidence="2 3">
    <name type="scientific">Prunus yedoensis var. nudiflora</name>
    <dbReference type="NCBI Taxonomy" id="2094558"/>
    <lineage>
        <taxon>Eukaryota</taxon>
        <taxon>Viridiplantae</taxon>
        <taxon>Streptophyta</taxon>
        <taxon>Embryophyta</taxon>
        <taxon>Tracheophyta</taxon>
        <taxon>Spermatophyta</taxon>
        <taxon>Magnoliopsida</taxon>
        <taxon>eudicotyledons</taxon>
        <taxon>Gunneridae</taxon>
        <taxon>Pentapetalae</taxon>
        <taxon>rosids</taxon>
        <taxon>fabids</taxon>
        <taxon>Rosales</taxon>
        <taxon>Rosaceae</taxon>
        <taxon>Amygdaloideae</taxon>
        <taxon>Amygdaleae</taxon>
        <taxon>Prunus</taxon>
    </lineage>
</organism>
<protein>
    <submittedName>
        <fullName evidence="2">Putative disease resistance RPP13-like protein 1 isoform X2</fullName>
    </submittedName>
</protein>
<dbReference type="OrthoDB" id="1896560at2759"/>
<dbReference type="SUPFAM" id="SSF52047">
    <property type="entry name" value="RNI-like"/>
    <property type="match status" value="1"/>
</dbReference>
<evidence type="ECO:0000313" key="2">
    <source>
        <dbReference type="EMBL" id="PQQ19657.1"/>
    </source>
</evidence>
<dbReference type="InterPro" id="IPR032675">
    <property type="entry name" value="LRR_dom_sf"/>
</dbReference>
<dbReference type="Proteomes" id="UP000250321">
    <property type="component" value="Unassembled WGS sequence"/>
</dbReference>
<proteinExistence type="predicted"/>
<name>A0A314ZN69_PRUYE</name>
<comment type="caution">
    <text evidence="2">The sequence shown here is derived from an EMBL/GenBank/DDBJ whole genome shotgun (WGS) entry which is preliminary data.</text>
</comment>
<dbReference type="SUPFAM" id="SSF52058">
    <property type="entry name" value="L domain-like"/>
    <property type="match status" value="1"/>
</dbReference>
<keyword evidence="3" id="KW-1185">Reference proteome</keyword>
<gene>
    <name evidence="2" type="ORF">Pyn_22588</name>
</gene>
<dbReference type="AlphaFoldDB" id="A0A314ZN69"/>
<dbReference type="GO" id="GO:0006952">
    <property type="term" value="P:defense response"/>
    <property type="evidence" value="ECO:0007669"/>
    <property type="project" value="UniProtKB-KW"/>
</dbReference>
<keyword evidence="1" id="KW-0611">Plant defense</keyword>
<reference evidence="2 3" key="1">
    <citation type="submission" date="2018-02" db="EMBL/GenBank/DDBJ databases">
        <title>Draft genome of wild Prunus yedoensis var. nudiflora.</title>
        <authorList>
            <person name="Baek S."/>
            <person name="Kim J.-H."/>
            <person name="Choi K."/>
            <person name="Kim G.-B."/>
            <person name="Cho A."/>
            <person name="Jang H."/>
            <person name="Shin C.-H."/>
            <person name="Yu H.-J."/>
            <person name="Mun J.-H."/>
        </authorList>
    </citation>
    <scope>NUCLEOTIDE SEQUENCE [LARGE SCALE GENOMIC DNA]</scope>
    <source>
        <strain evidence="3">cv. Jeju island</strain>
        <tissue evidence="2">Leaf</tissue>
    </source>
</reference>
<evidence type="ECO:0000313" key="3">
    <source>
        <dbReference type="Proteomes" id="UP000250321"/>
    </source>
</evidence>
<dbReference type="PANTHER" id="PTHR36766">
    <property type="entry name" value="PLANT BROAD-SPECTRUM MILDEW RESISTANCE PROTEIN RPW8"/>
    <property type="match status" value="1"/>
</dbReference>
<dbReference type="Gene3D" id="3.80.10.10">
    <property type="entry name" value="Ribonuclease Inhibitor"/>
    <property type="match status" value="4"/>
</dbReference>
<dbReference type="STRING" id="2094558.A0A314ZN69"/>
<accession>A0A314ZN69</accession>